<gene>
    <name evidence="1" type="ORF">CLTEP_26490</name>
</gene>
<dbReference type="OrthoDB" id="1951877at2"/>
<dbReference type="EMBL" id="LTBA01000075">
    <property type="protein sequence ID" value="KYH30456.1"/>
    <property type="molecule type" value="Genomic_DNA"/>
</dbReference>
<name>A0A151AS55_9CLOT</name>
<sequence length="160" mass="18363">MQKSPLLYYRMECEKGDSTNFQEVDYDFISGLWNINGQPLIKKYIENKGIEEKCQTLITETRESIDRSEGSCYDMQSLEIDKTTITATREGIDRSEQSVSENLSNEIMNFNNVGETLLTKTREGIYRSEGSMGNTNDETISLHQSLITFTRESIDRSEQS</sequence>
<evidence type="ECO:0000313" key="1">
    <source>
        <dbReference type="EMBL" id="KYH30456.1"/>
    </source>
</evidence>
<dbReference type="STRING" id="1121338.CLTEP_26490"/>
<protein>
    <submittedName>
        <fullName evidence="1">Uncharacterized protein</fullName>
    </submittedName>
</protein>
<dbReference type="RefSeq" id="WP_066827421.1">
    <property type="nucleotide sequence ID" value="NZ_LTBA01000075.1"/>
</dbReference>
<evidence type="ECO:0000313" key="2">
    <source>
        <dbReference type="Proteomes" id="UP000075531"/>
    </source>
</evidence>
<organism evidence="1 2">
    <name type="scientific">Clostridium tepidiprofundi DSM 19306</name>
    <dbReference type="NCBI Taxonomy" id="1121338"/>
    <lineage>
        <taxon>Bacteria</taxon>
        <taxon>Bacillati</taxon>
        <taxon>Bacillota</taxon>
        <taxon>Clostridia</taxon>
        <taxon>Eubacteriales</taxon>
        <taxon>Clostridiaceae</taxon>
        <taxon>Clostridium</taxon>
    </lineage>
</organism>
<proteinExistence type="predicted"/>
<accession>A0A151AS55</accession>
<keyword evidence="2" id="KW-1185">Reference proteome</keyword>
<dbReference type="AlphaFoldDB" id="A0A151AS55"/>
<dbReference type="Proteomes" id="UP000075531">
    <property type="component" value="Unassembled WGS sequence"/>
</dbReference>
<dbReference type="PATRIC" id="fig|1121338.3.peg.2757"/>
<reference evidence="1 2" key="1">
    <citation type="submission" date="2016-02" db="EMBL/GenBank/DDBJ databases">
        <title>Genome sequence of Clostridium tepidiprofundi DSM 19306.</title>
        <authorList>
            <person name="Poehlein A."/>
            <person name="Daniel R."/>
        </authorList>
    </citation>
    <scope>NUCLEOTIDE SEQUENCE [LARGE SCALE GENOMIC DNA]</scope>
    <source>
        <strain evidence="1 2">DSM 19306</strain>
    </source>
</reference>
<comment type="caution">
    <text evidence="1">The sequence shown here is derived from an EMBL/GenBank/DDBJ whole genome shotgun (WGS) entry which is preliminary data.</text>
</comment>